<dbReference type="SUPFAM" id="SSF56112">
    <property type="entry name" value="Protein kinase-like (PK-like)"/>
    <property type="match status" value="1"/>
</dbReference>
<gene>
    <name evidence="2" type="primary">prkC_11</name>
    <name evidence="2" type="ORF">V22_22680</name>
</gene>
<dbReference type="InterPro" id="IPR000719">
    <property type="entry name" value="Prot_kinase_dom"/>
</dbReference>
<reference evidence="2 3" key="1">
    <citation type="submission" date="2019-02" db="EMBL/GenBank/DDBJ databases">
        <title>Deep-cultivation of Planctomycetes and their phenomic and genomic characterization uncovers novel biology.</title>
        <authorList>
            <person name="Wiegand S."/>
            <person name="Jogler M."/>
            <person name="Boedeker C."/>
            <person name="Pinto D."/>
            <person name="Vollmers J."/>
            <person name="Rivas-Marin E."/>
            <person name="Kohn T."/>
            <person name="Peeters S.H."/>
            <person name="Heuer A."/>
            <person name="Rast P."/>
            <person name="Oberbeckmann S."/>
            <person name="Bunk B."/>
            <person name="Jeske O."/>
            <person name="Meyerdierks A."/>
            <person name="Storesund J.E."/>
            <person name="Kallscheuer N."/>
            <person name="Luecker S."/>
            <person name="Lage O.M."/>
            <person name="Pohl T."/>
            <person name="Merkel B.J."/>
            <person name="Hornburger P."/>
            <person name="Mueller R.-W."/>
            <person name="Bruemmer F."/>
            <person name="Labrenz M."/>
            <person name="Spormann A.M."/>
            <person name="Op den Camp H."/>
            <person name="Overmann J."/>
            <person name="Amann R."/>
            <person name="Jetten M.S.M."/>
            <person name="Mascher T."/>
            <person name="Medema M.H."/>
            <person name="Devos D.P."/>
            <person name="Kaster A.-K."/>
            <person name="Ovreas L."/>
            <person name="Rohde M."/>
            <person name="Galperin M.Y."/>
            <person name="Jogler C."/>
        </authorList>
    </citation>
    <scope>NUCLEOTIDE SEQUENCE [LARGE SCALE GENOMIC DNA]</scope>
    <source>
        <strain evidence="2 3">V22</strain>
    </source>
</reference>
<dbReference type="AlphaFoldDB" id="A0A517T9H0"/>
<dbReference type="InterPro" id="IPR053235">
    <property type="entry name" value="Ser_Thr_kinase"/>
</dbReference>
<name>A0A517T9H0_9PLAN</name>
<sequence length="744" mass="81513">MDGPSLELKHRLEELGLVTSRDWQRARVSVQRFSRDLPVFDSMWIDALLTQGTLTSYQAELVASGKCEQLRLGEWIVMEPLAKRESPKTFLVRSLDNKRAVAKRFSASTQSFEELQDKIRHLRIARDRSTGSEQYWVGPDDVVSGENEFTLISEFVDGPSCAELLTRHGRVPAYVLTAIARQLFCAIRQINELGLHHAQIHLDNLRLNTNGQLRLVDTSVEEIVQQRLHEHRLALKDCEGLAPERIGSHAPVTESSQLYAAGMTLWHLAAGRPPFPHGDPVELLAVQSRQAVPQLSDYVSELPENLSTLIQSCVALEPINRPASIEDATAVIGHPNRKDERVLKQFLNQTTAPTIFAAPPRETSGKNRQRLINASVACTTILFLVGTLYLLADRGPGAEPLLNVPSSPLAVAPEVKTVEAILSNTSSPTNSREPRPLPAPDEKGVILLETEGPYQAATIDTAGELTVRGTDGISPVIALTKASLRLRAPAVRLENVTIRTTGQTTLSTLLLVECQQLTVDRCHFDGNISRRQNAIAWKKLNPLDRSGGRLEISRSFWNHCRAALSLSDAPRSIVWSQSLIRSGDAAMVFHSSASATPIQIGFQQVACRDLSRVLDIVGRKTSIPNIQCSADRSVFAMRSPSSLVGFYNATNSPIETASCLFTGKQALLSVGTRELMGLKNLSDGSTQAVPLQTSVRGFSIGEIEFAGEVEGSLADSQLTRFHGPHRGELRAGVPELLLREADGK</sequence>
<dbReference type="Pfam" id="PF00069">
    <property type="entry name" value="Pkinase"/>
    <property type="match status" value="1"/>
</dbReference>
<dbReference type="PANTHER" id="PTHR24361">
    <property type="entry name" value="MITOGEN-ACTIVATED KINASE KINASE KINASE"/>
    <property type="match status" value="1"/>
</dbReference>
<evidence type="ECO:0000313" key="2">
    <source>
        <dbReference type="EMBL" id="QDT65022.1"/>
    </source>
</evidence>
<dbReference type="EMBL" id="CP036316">
    <property type="protein sequence ID" value="QDT65022.1"/>
    <property type="molecule type" value="Genomic_DNA"/>
</dbReference>
<dbReference type="KEGG" id="chya:V22_22680"/>
<dbReference type="InterPro" id="IPR011009">
    <property type="entry name" value="Kinase-like_dom_sf"/>
</dbReference>
<dbReference type="PROSITE" id="PS50011">
    <property type="entry name" value="PROTEIN_KINASE_DOM"/>
    <property type="match status" value="1"/>
</dbReference>
<dbReference type="GO" id="GO:0005737">
    <property type="term" value="C:cytoplasm"/>
    <property type="evidence" value="ECO:0007669"/>
    <property type="project" value="TreeGrafter"/>
</dbReference>
<evidence type="ECO:0000313" key="3">
    <source>
        <dbReference type="Proteomes" id="UP000319976"/>
    </source>
</evidence>
<feature type="domain" description="Protein kinase" evidence="1">
    <location>
        <begin position="56"/>
        <end position="337"/>
    </location>
</feature>
<keyword evidence="2" id="KW-0418">Kinase</keyword>
<dbReference type="RefSeq" id="WP_145262670.1">
    <property type="nucleotide sequence ID" value="NZ_CP036316.1"/>
</dbReference>
<dbReference type="GO" id="GO:0005524">
    <property type="term" value="F:ATP binding"/>
    <property type="evidence" value="ECO:0007669"/>
    <property type="project" value="InterPro"/>
</dbReference>
<protein>
    <submittedName>
        <fullName evidence="2">Serine/threonine-protein kinase PrkC</fullName>
        <ecNumber evidence="2">2.7.11.1</ecNumber>
    </submittedName>
</protein>
<keyword evidence="2" id="KW-0808">Transferase</keyword>
<accession>A0A517T9H0</accession>
<dbReference type="SMART" id="SM00220">
    <property type="entry name" value="S_TKc"/>
    <property type="match status" value="1"/>
</dbReference>
<dbReference type="OrthoDB" id="207474at2"/>
<dbReference type="Proteomes" id="UP000319976">
    <property type="component" value="Chromosome"/>
</dbReference>
<organism evidence="2 3">
    <name type="scientific">Calycomorphotria hydatis</name>
    <dbReference type="NCBI Taxonomy" id="2528027"/>
    <lineage>
        <taxon>Bacteria</taxon>
        <taxon>Pseudomonadati</taxon>
        <taxon>Planctomycetota</taxon>
        <taxon>Planctomycetia</taxon>
        <taxon>Planctomycetales</taxon>
        <taxon>Planctomycetaceae</taxon>
        <taxon>Calycomorphotria</taxon>
    </lineage>
</organism>
<proteinExistence type="predicted"/>
<keyword evidence="3" id="KW-1185">Reference proteome</keyword>
<evidence type="ECO:0000259" key="1">
    <source>
        <dbReference type="PROSITE" id="PS50011"/>
    </source>
</evidence>
<dbReference type="EC" id="2.7.11.1" evidence="2"/>
<dbReference type="GO" id="GO:0004674">
    <property type="term" value="F:protein serine/threonine kinase activity"/>
    <property type="evidence" value="ECO:0007669"/>
    <property type="project" value="UniProtKB-EC"/>
</dbReference>
<dbReference type="Gene3D" id="1.10.510.10">
    <property type="entry name" value="Transferase(Phosphotransferase) domain 1"/>
    <property type="match status" value="1"/>
</dbReference>